<dbReference type="PATRIC" id="fig|1641812.3.peg.2448"/>
<gene>
    <name evidence="1" type="ORF">MYAER_2366</name>
</gene>
<dbReference type="Proteomes" id="UP000034103">
    <property type="component" value="Chromosome"/>
</dbReference>
<sequence length="66" mass="7777">MKREIFSPRQALNKAFLRVKPNLCQVEKFQVFLDTKTMIGEFNISENGRDNPKKLSLNHVKSRRND</sequence>
<proteinExistence type="predicted"/>
<dbReference type="AlphaFoldDB" id="A0A0F6RLH7"/>
<reference evidence="1 2" key="1">
    <citation type="journal article" date="2015" name="Genome Announc.">
        <title>Complete Genome Sequence of Microcystis aeruginosa NIES-2549, a Bloom-Forming Cyanobacterium from Lake Kasumigaura, Japan.</title>
        <authorList>
            <person name="Yamaguchi H."/>
            <person name="Suzuki S."/>
            <person name="Tanabe Y."/>
            <person name="Osana Y."/>
            <person name="Shimura Y."/>
            <person name="Ishida K."/>
            <person name="Kawachi M."/>
        </authorList>
    </citation>
    <scope>NUCLEOTIDE SEQUENCE [LARGE SCALE GENOMIC DNA]</scope>
    <source>
        <strain evidence="1 2">NIES-2549</strain>
    </source>
</reference>
<dbReference type="HOGENOM" id="CLU_2826288_0_0_3"/>
<organism evidence="1 2">
    <name type="scientific">Microcystis aeruginosa NIES-2549</name>
    <dbReference type="NCBI Taxonomy" id="1641812"/>
    <lineage>
        <taxon>Bacteria</taxon>
        <taxon>Bacillati</taxon>
        <taxon>Cyanobacteriota</taxon>
        <taxon>Cyanophyceae</taxon>
        <taxon>Oscillatoriophycideae</taxon>
        <taxon>Chroococcales</taxon>
        <taxon>Microcystaceae</taxon>
        <taxon>Microcystis</taxon>
    </lineage>
</organism>
<evidence type="ECO:0000313" key="1">
    <source>
        <dbReference type="EMBL" id="AKE64710.1"/>
    </source>
</evidence>
<protein>
    <submittedName>
        <fullName evidence="1">Putative type IIS restriction/modification enzyme</fullName>
    </submittedName>
</protein>
<name>A0A0F6RLH7_MICAE</name>
<evidence type="ECO:0000313" key="2">
    <source>
        <dbReference type="Proteomes" id="UP000034103"/>
    </source>
</evidence>
<dbReference type="EMBL" id="CP011304">
    <property type="protein sequence ID" value="AKE64710.1"/>
    <property type="molecule type" value="Genomic_DNA"/>
</dbReference>
<accession>A0A0F6RLH7</accession>